<comment type="caution">
    <text evidence="6">The sequence shown here is derived from an EMBL/GenBank/DDBJ whole genome shotgun (WGS) entry which is preliminary data.</text>
</comment>
<proteinExistence type="predicted"/>
<keyword evidence="3 4" id="KW-0443">Lipid metabolism</keyword>
<dbReference type="PROSITE" id="PS51635">
    <property type="entry name" value="PNPLA"/>
    <property type="match status" value="1"/>
</dbReference>
<reference evidence="7" key="1">
    <citation type="journal article" date="2019" name="Int. J. Syst. Evol. Microbiol.">
        <title>The Global Catalogue of Microorganisms (GCM) 10K type strain sequencing project: providing services to taxonomists for standard genome sequencing and annotation.</title>
        <authorList>
            <consortium name="The Broad Institute Genomics Platform"/>
            <consortium name="The Broad Institute Genome Sequencing Center for Infectious Disease"/>
            <person name="Wu L."/>
            <person name="Ma J."/>
        </authorList>
    </citation>
    <scope>NUCLEOTIDE SEQUENCE [LARGE SCALE GENOMIC DNA]</scope>
    <source>
        <strain evidence="7">WYCCWR 12678</strain>
    </source>
</reference>
<dbReference type="InterPro" id="IPR016035">
    <property type="entry name" value="Acyl_Trfase/lysoPLipase"/>
</dbReference>
<keyword evidence="1 4" id="KW-0378">Hydrolase</keyword>
<keyword evidence="2 4" id="KW-0442">Lipid degradation</keyword>
<evidence type="ECO:0000313" key="6">
    <source>
        <dbReference type="EMBL" id="MFC4768271.1"/>
    </source>
</evidence>
<dbReference type="InterPro" id="IPR050301">
    <property type="entry name" value="NTE"/>
</dbReference>
<dbReference type="InterPro" id="IPR002641">
    <property type="entry name" value="PNPLA_dom"/>
</dbReference>
<keyword evidence="7" id="KW-1185">Reference proteome</keyword>
<feature type="short sequence motif" description="GXSXG" evidence="4">
    <location>
        <begin position="37"/>
        <end position="41"/>
    </location>
</feature>
<feature type="active site" description="Nucleophile" evidence="4">
    <location>
        <position position="39"/>
    </location>
</feature>
<protein>
    <submittedName>
        <fullName evidence="6">Patatin-like phospholipase family protein</fullName>
    </submittedName>
</protein>
<dbReference type="EMBL" id="JBHSHC010000098">
    <property type="protein sequence ID" value="MFC4768271.1"/>
    <property type="molecule type" value="Genomic_DNA"/>
</dbReference>
<dbReference type="PANTHER" id="PTHR14226">
    <property type="entry name" value="NEUROPATHY TARGET ESTERASE/SWISS CHEESE D.MELANOGASTER"/>
    <property type="match status" value="1"/>
</dbReference>
<dbReference type="RefSeq" id="WP_380026225.1">
    <property type="nucleotide sequence ID" value="NZ_JBHSHC010000098.1"/>
</dbReference>
<sequence length="297" mass="32009">MTKLGLALGGGGTAGCAHLGVLLALEEAGIQIDCLAGTSSGAIVAALYGYGYSAKELIDMVPSLSKRFLDYDYQSFLLRLVNRTIKIRGFIKGQKLHDLIADKTNDAHMTDLKIPVALLSADIKEARKVIFTSHPLENESKEADVITDIPVADAVQASFSIPVVFSPVLYGGRMLVDGGVLDNCPVDAVRLLGADRVIAVDLVFADPVTSSFDSVTSILTRVVSINLAMQAKQMTRKADILLRPEVGSVGILDFSKLDKCIQCGYEYTRSRMNEIKEALAGFYTKGGSHAFLRHLNV</sequence>
<dbReference type="PROSITE" id="PS51257">
    <property type="entry name" value="PROKAR_LIPOPROTEIN"/>
    <property type="match status" value="1"/>
</dbReference>
<feature type="domain" description="PNPLA" evidence="5">
    <location>
        <begin position="6"/>
        <end position="190"/>
    </location>
</feature>
<organism evidence="6 7">
    <name type="scientific">Effusibacillus consociatus</name>
    <dbReference type="NCBI Taxonomy" id="1117041"/>
    <lineage>
        <taxon>Bacteria</taxon>
        <taxon>Bacillati</taxon>
        <taxon>Bacillota</taxon>
        <taxon>Bacilli</taxon>
        <taxon>Bacillales</taxon>
        <taxon>Alicyclobacillaceae</taxon>
        <taxon>Effusibacillus</taxon>
    </lineage>
</organism>
<evidence type="ECO:0000259" key="5">
    <source>
        <dbReference type="PROSITE" id="PS51635"/>
    </source>
</evidence>
<evidence type="ECO:0000256" key="1">
    <source>
        <dbReference type="ARBA" id="ARBA00022801"/>
    </source>
</evidence>
<feature type="short sequence motif" description="DGA/G" evidence="4">
    <location>
        <begin position="177"/>
        <end position="179"/>
    </location>
</feature>
<dbReference type="Gene3D" id="3.40.1090.10">
    <property type="entry name" value="Cytosolic phospholipase A2 catalytic domain"/>
    <property type="match status" value="2"/>
</dbReference>
<gene>
    <name evidence="6" type="ORF">ACFO8Q_13030</name>
</gene>
<evidence type="ECO:0000256" key="3">
    <source>
        <dbReference type="ARBA" id="ARBA00023098"/>
    </source>
</evidence>
<feature type="active site" description="Proton acceptor" evidence="4">
    <location>
        <position position="177"/>
    </location>
</feature>
<dbReference type="PANTHER" id="PTHR14226:SF29">
    <property type="entry name" value="NEUROPATHY TARGET ESTERASE SWS"/>
    <property type="match status" value="1"/>
</dbReference>
<dbReference type="SUPFAM" id="SSF52151">
    <property type="entry name" value="FabD/lysophospholipase-like"/>
    <property type="match status" value="1"/>
</dbReference>
<evidence type="ECO:0000256" key="4">
    <source>
        <dbReference type="PROSITE-ProRule" id="PRU01161"/>
    </source>
</evidence>
<evidence type="ECO:0000313" key="7">
    <source>
        <dbReference type="Proteomes" id="UP001596002"/>
    </source>
</evidence>
<name>A0ABV9Q194_9BACL</name>
<evidence type="ECO:0000256" key="2">
    <source>
        <dbReference type="ARBA" id="ARBA00022963"/>
    </source>
</evidence>
<dbReference type="Pfam" id="PF01734">
    <property type="entry name" value="Patatin"/>
    <property type="match status" value="1"/>
</dbReference>
<accession>A0ABV9Q194</accession>
<feature type="short sequence motif" description="GXGXXG" evidence="4">
    <location>
        <begin position="10"/>
        <end position="15"/>
    </location>
</feature>
<dbReference type="Proteomes" id="UP001596002">
    <property type="component" value="Unassembled WGS sequence"/>
</dbReference>